<keyword evidence="4 5" id="KW-0975">Bacterial flagellum</keyword>
<keyword evidence="11" id="KW-0966">Cell projection</keyword>
<dbReference type="GO" id="GO:0055040">
    <property type="term" value="C:periplasmic flagellum"/>
    <property type="evidence" value="ECO:0007669"/>
    <property type="project" value="UniProtKB-SubCell"/>
</dbReference>
<dbReference type="HOGENOM" id="CLU_011142_2_0_12"/>
<keyword evidence="11" id="KW-0969">Cilium</keyword>
<evidence type="ECO:0000259" key="9">
    <source>
        <dbReference type="Pfam" id="PF00669"/>
    </source>
</evidence>
<dbReference type="GO" id="GO:0005198">
    <property type="term" value="F:structural molecule activity"/>
    <property type="evidence" value="ECO:0007669"/>
    <property type="project" value="UniProtKB-UniRule"/>
</dbReference>
<evidence type="ECO:0000313" key="12">
    <source>
        <dbReference type="Proteomes" id="UP000030940"/>
    </source>
</evidence>
<evidence type="ECO:0000256" key="7">
    <source>
        <dbReference type="SAM" id="MobiDB-lite"/>
    </source>
</evidence>
<evidence type="ECO:0000256" key="3">
    <source>
        <dbReference type="ARBA" id="ARBA00022764"/>
    </source>
</evidence>
<reference evidence="11 12" key="1">
    <citation type="journal article" date="2015" name="Genome Announc.">
        <title>Genome Sequence of Borrelia chilensis VA1, a South American Member of the Lyme Borreliosis Group.</title>
        <authorList>
            <person name="Huang W."/>
            <person name="Ojaimi C."/>
            <person name="Fallon J.T."/>
            <person name="Travisany D."/>
            <person name="Maass A."/>
            <person name="Ivanova L."/>
            <person name="Tomova A."/>
            <person name="Gonzalez-Acuna D."/>
            <person name="Godfrey H.P."/>
            <person name="Cabello F.C."/>
        </authorList>
    </citation>
    <scope>NUCLEOTIDE SEQUENCE [LARGE SCALE GENOMIC DNA]</scope>
    <source>
        <strain evidence="11 12">VA1</strain>
    </source>
</reference>
<accession>A0A0A7V195</accession>
<dbReference type="AlphaFoldDB" id="A0A0A7V195"/>
<proteinExistence type="inferred from homology"/>
<feature type="compositionally biased region" description="Low complexity" evidence="7">
    <location>
        <begin position="209"/>
        <end position="233"/>
    </location>
</feature>
<dbReference type="EMBL" id="CP009910">
    <property type="protein sequence ID" value="AJA89987.1"/>
    <property type="molecule type" value="Genomic_DNA"/>
</dbReference>
<keyword evidence="11" id="KW-0282">Flagellum</keyword>
<dbReference type="Gene3D" id="6.10.10.10">
    <property type="entry name" value="Flagellar export chaperone, C-terminal domain"/>
    <property type="match status" value="1"/>
</dbReference>
<evidence type="ECO:0000259" key="8">
    <source>
        <dbReference type="Pfam" id="PF00460"/>
    </source>
</evidence>
<dbReference type="PRINTS" id="PR00207">
    <property type="entry name" value="FLAGELLIN"/>
</dbReference>
<dbReference type="Proteomes" id="UP000030940">
    <property type="component" value="Chromosome"/>
</dbReference>
<evidence type="ECO:0000256" key="4">
    <source>
        <dbReference type="ARBA" id="ARBA00023143"/>
    </source>
</evidence>
<name>A0A0A7V195_9SPIR</name>
<protein>
    <recommendedName>
        <fullName evidence="5">Flagellin</fullName>
    </recommendedName>
</protein>
<dbReference type="KEGG" id="bchi:OY14_00720"/>
<feature type="domain" description="Flagellar basal body rod protein N-terminal" evidence="8">
    <location>
        <begin position="173"/>
        <end position="204"/>
    </location>
</feature>
<evidence type="ECO:0000256" key="2">
    <source>
        <dbReference type="ARBA" id="ARBA00005709"/>
    </source>
</evidence>
<comment type="similarity">
    <text evidence="2 5">Belongs to the bacterial flagellin family.</text>
</comment>
<dbReference type="Pfam" id="PF00700">
    <property type="entry name" value="Flagellin_C"/>
    <property type="match status" value="1"/>
</dbReference>
<dbReference type="InterPro" id="IPR001029">
    <property type="entry name" value="Flagellin_N"/>
</dbReference>
<feature type="coiled-coil region" evidence="6">
    <location>
        <begin position="73"/>
        <end position="127"/>
    </location>
</feature>
<organism evidence="11 12">
    <name type="scientific">Borreliella chilensis</name>
    <dbReference type="NCBI Taxonomy" id="1245910"/>
    <lineage>
        <taxon>Bacteria</taxon>
        <taxon>Pseudomonadati</taxon>
        <taxon>Spirochaetota</taxon>
        <taxon>Spirochaetia</taxon>
        <taxon>Spirochaetales</taxon>
        <taxon>Borreliaceae</taxon>
        <taxon>Borreliella</taxon>
    </lineage>
</organism>
<dbReference type="STRING" id="1245910.OY14_00720"/>
<dbReference type="InterPro" id="IPR001444">
    <property type="entry name" value="Flag_bb_rod_N"/>
</dbReference>
<keyword evidence="3 5" id="KW-0574">Periplasm</keyword>
<dbReference type="SUPFAM" id="SSF64518">
    <property type="entry name" value="Phase 1 flagellin"/>
    <property type="match status" value="1"/>
</dbReference>
<feature type="domain" description="Flagellin C-terminal" evidence="10">
    <location>
        <begin position="251"/>
        <end position="335"/>
    </location>
</feature>
<evidence type="ECO:0000256" key="6">
    <source>
        <dbReference type="SAM" id="Coils"/>
    </source>
</evidence>
<dbReference type="InterPro" id="IPR042187">
    <property type="entry name" value="Flagellin_C_sub2"/>
</dbReference>
<dbReference type="InterPro" id="IPR046358">
    <property type="entry name" value="Flagellin_C"/>
</dbReference>
<dbReference type="NCBIfam" id="NF009445">
    <property type="entry name" value="PRK12803.1"/>
    <property type="match status" value="1"/>
</dbReference>
<keyword evidence="6" id="KW-0175">Coiled coil</keyword>
<dbReference type="PANTHER" id="PTHR42792">
    <property type="entry name" value="FLAGELLIN"/>
    <property type="match status" value="1"/>
</dbReference>
<evidence type="ECO:0000256" key="1">
    <source>
        <dbReference type="ARBA" id="ARBA00004095"/>
    </source>
</evidence>
<dbReference type="PANTHER" id="PTHR42792:SF2">
    <property type="entry name" value="FLAGELLIN"/>
    <property type="match status" value="1"/>
</dbReference>
<feature type="domain" description="Flagellin N-terminal" evidence="9">
    <location>
        <begin position="3"/>
        <end position="139"/>
    </location>
</feature>
<dbReference type="Pfam" id="PF00669">
    <property type="entry name" value="Flagellin_N"/>
    <property type="match status" value="1"/>
</dbReference>
<dbReference type="Gene3D" id="3.30.70.2120">
    <property type="match status" value="1"/>
</dbReference>
<comment type="function">
    <text evidence="1 5">Component of the core of the flagella.</text>
</comment>
<dbReference type="InterPro" id="IPR001492">
    <property type="entry name" value="Flagellin"/>
</dbReference>
<evidence type="ECO:0000313" key="11">
    <source>
        <dbReference type="EMBL" id="AJA89987.1"/>
    </source>
</evidence>
<keyword evidence="12" id="KW-1185">Reference proteome</keyword>
<dbReference type="Gene3D" id="1.20.1330.10">
    <property type="entry name" value="f41 fragment of flagellin, N-terminal domain"/>
    <property type="match status" value="2"/>
</dbReference>
<comment type="subcellular location">
    <subcellularLocation>
        <location evidence="5">Periplasmic flagellum</location>
    </subcellularLocation>
    <subcellularLocation>
        <location evidence="5">Periplasm</location>
    </subcellularLocation>
</comment>
<evidence type="ECO:0000259" key="10">
    <source>
        <dbReference type="Pfam" id="PF00700"/>
    </source>
</evidence>
<feature type="region of interest" description="Disordered" evidence="7">
    <location>
        <begin position="208"/>
        <end position="236"/>
    </location>
</feature>
<gene>
    <name evidence="11" type="ORF">OY14_00720</name>
</gene>
<dbReference type="Pfam" id="PF00460">
    <property type="entry name" value="Flg_bb_rod"/>
    <property type="match status" value="1"/>
</dbReference>
<sequence>MIINHNTSAINASRNNGINAANLSKTQEKLSSGYRINRASDDAAGMAVSGKINAQIRGLSQASRNTSKAINFIQTTEGNLNEVEKVLVRMKELAVQSGNGTYSDSDRGSIQIEIEQLTDEINRIADQAQYNQMHMLSNKSAAQNVRTAEELGMQPAKINTPASLSGSQASWTLRVHVGANQDEAIAVNIYAANVANLFAGEGAQTAQTAPVQEGAQQEGAQQPAPATAPSQGGVNSPVNVTTTVDANTSLAKIENAIRMVSDQRANLGAFQNRLESIKNSTEYAIENLKASYAQIKDATMTDEVVAATTNSILTQSAMAMIAQANQVPQYVLSLLR</sequence>
<evidence type="ECO:0000256" key="5">
    <source>
        <dbReference type="RuleBase" id="RU362073"/>
    </source>
</evidence>